<keyword evidence="1" id="KW-0285">Flavoprotein</keyword>
<evidence type="ECO:0000313" key="7">
    <source>
        <dbReference type="Proteomes" id="UP000554054"/>
    </source>
</evidence>
<evidence type="ECO:0000256" key="4">
    <source>
        <dbReference type="ARBA" id="ARBA00023033"/>
    </source>
</evidence>
<dbReference type="GO" id="GO:0046306">
    <property type="term" value="P:alkanesulfonate catabolic process"/>
    <property type="evidence" value="ECO:0007669"/>
    <property type="project" value="TreeGrafter"/>
</dbReference>
<evidence type="ECO:0000259" key="5">
    <source>
        <dbReference type="Pfam" id="PF00296"/>
    </source>
</evidence>
<feature type="domain" description="Luciferase-like" evidence="5">
    <location>
        <begin position="14"/>
        <end position="325"/>
    </location>
</feature>
<organism evidence="6 7">
    <name type="scientific">Janibacter cremeus</name>
    <dbReference type="NCBI Taxonomy" id="1285192"/>
    <lineage>
        <taxon>Bacteria</taxon>
        <taxon>Bacillati</taxon>
        <taxon>Actinomycetota</taxon>
        <taxon>Actinomycetes</taxon>
        <taxon>Micrococcales</taxon>
        <taxon>Intrasporangiaceae</taxon>
        <taxon>Janibacter</taxon>
    </lineage>
</organism>
<dbReference type="GO" id="GO:0008726">
    <property type="term" value="F:alkanesulfonate monooxygenase activity"/>
    <property type="evidence" value="ECO:0007669"/>
    <property type="project" value="TreeGrafter"/>
</dbReference>
<accession>A0A852VSP7</accession>
<dbReference type="PANTHER" id="PTHR42847">
    <property type="entry name" value="ALKANESULFONATE MONOOXYGENASE"/>
    <property type="match status" value="1"/>
</dbReference>
<evidence type="ECO:0000313" key="6">
    <source>
        <dbReference type="EMBL" id="NYF96641.1"/>
    </source>
</evidence>
<dbReference type="PANTHER" id="PTHR42847:SF4">
    <property type="entry name" value="ALKANESULFONATE MONOOXYGENASE-RELATED"/>
    <property type="match status" value="1"/>
</dbReference>
<comment type="caution">
    <text evidence="6">The sequence shown here is derived from an EMBL/GenBank/DDBJ whole genome shotgun (WGS) entry which is preliminary data.</text>
</comment>
<keyword evidence="3" id="KW-0560">Oxidoreductase</keyword>
<keyword evidence="7" id="KW-1185">Reference proteome</keyword>
<dbReference type="Gene3D" id="3.20.20.30">
    <property type="entry name" value="Luciferase-like domain"/>
    <property type="match status" value="1"/>
</dbReference>
<name>A0A852VSP7_9MICO</name>
<keyword evidence="2" id="KW-0288">FMN</keyword>
<gene>
    <name evidence="6" type="ORF">BJY20_000033</name>
</gene>
<sequence length="371" mass="41638">MTSSDPLNFAYWVPNVSGGLVVSDIEQRTDHSPEYNRDVARTAEQVGFDYALTQVRYLASYGADAQHESVSFSLDLLAATERLKVIAAVHPGQWPAHLLAKLTATGQATSGNRLALNVVSGWFKKEYTDLGLDWLDHEERYRRAEEFIEVLRGLWDEEDFTYRGDFYRTRDVTFRPQPQTNPEIFQGGNSTSAQAMAGRLSDWYFMNGKTIEGAAEQVQSVREQAAKHGRRVRFGLNGFAVVRDTEAEALAVVDEIIAKANVDKVNDFGEAVKQAGSATADKKGMWADSEFKDLVQYNDGFRTGLIGTPERVAERIIEYRKVGIDLMLTGFLHVREDVEHFGRQVIPIVRELEKNLPEELRSADQLVGAAR</sequence>
<reference evidence="6 7" key="1">
    <citation type="submission" date="2020-07" db="EMBL/GenBank/DDBJ databases">
        <title>Sequencing the genomes of 1000 actinobacteria strains.</title>
        <authorList>
            <person name="Klenk H.-P."/>
        </authorList>
    </citation>
    <scope>NUCLEOTIDE SEQUENCE [LARGE SCALE GENOMIC DNA]</scope>
    <source>
        <strain evidence="6 7">DSM 26154</strain>
    </source>
</reference>
<evidence type="ECO:0000256" key="2">
    <source>
        <dbReference type="ARBA" id="ARBA00022643"/>
    </source>
</evidence>
<protein>
    <submittedName>
        <fullName evidence="6">FMNH2-dependent dimethyl sulfone monooxygenase</fullName>
    </submittedName>
</protein>
<evidence type="ECO:0000256" key="3">
    <source>
        <dbReference type="ARBA" id="ARBA00023002"/>
    </source>
</evidence>
<dbReference type="RefSeq" id="WP_185989666.1">
    <property type="nucleotide sequence ID" value="NZ_JACCAE010000001.1"/>
</dbReference>
<evidence type="ECO:0000256" key="1">
    <source>
        <dbReference type="ARBA" id="ARBA00022630"/>
    </source>
</evidence>
<dbReference type="SUPFAM" id="SSF51679">
    <property type="entry name" value="Bacterial luciferase-like"/>
    <property type="match status" value="1"/>
</dbReference>
<dbReference type="InterPro" id="IPR036661">
    <property type="entry name" value="Luciferase-like_sf"/>
</dbReference>
<dbReference type="EMBL" id="JACCAE010000001">
    <property type="protein sequence ID" value="NYF96641.1"/>
    <property type="molecule type" value="Genomic_DNA"/>
</dbReference>
<dbReference type="CDD" id="cd01094">
    <property type="entry name" value="Alkanesulfonate_monoxygenase"/>
    <property type="match status" value="1"/>
</dbReference>
<dbReference type="InterPro" id="IPR050172">
    <property type="entry name" value="SsuD_RutA_monooxygenase"/>
</dbReference>
<keyword evidence="4 6" id="KW-0503">Monooxygenase</keyword>
<dbReference type="Proteomes" id="UP000554054">
    <property type="component" value="Unassembled WGS sequence"/>
</dbReference>
<dbReference type="NCBIfam" id="TIGR04021">
    <property type="entry name" value="LLM_DMSO2_sfnG"/>
    <property type="match status" value="1"/>
</dbReference>
<dbReference type="InterPro" id="IPR024014">
    <property type="entry name" value="DMSO2_SphG"/>
</dbReference>
<dbReference type="InterPro" id="IPR011251">
    <property type="entry name" value="Luciferase-like_dom"/>
</dbReference>
<proteinExistence type="predicted"/>
<dbReference type="Pfam" id="PF00296">
    <property type="entry name" value="Bac_luciferase"/>
    <property type="match status" value="1"/>
</dbReference>
<dbReference type="AlphaFoldDB" id="A0A852VSP7"/>